<dbReference type="EMBL" id="JAYKXN010000003">
    <property type="protein sequence ID" value="KAK7301352.1"/>
    <property type="molecule type" value="Genomic_DNA"/>
</dbReference>
<keyword evidence="11" id="KW-1185">Reference proteome</keyword>
<dbReference type="SUPFAM" id="SSF52540">
    <property type="entry name" value="P-loop containing nucleoside triphosphate hydrolases"/>
    <property type="match status" value="1"/>
</dbReference>
<dbReference type="AlphaFoldDB" id="A0AAN9PL61"/>
<keyword evidence="5" id="KW-0067">ATP-binding</keyword>
<evidence type="ECO:0000256" key="8">
    <source>
        <dbReference type="SAM" id="MobiDB-lite"/>
    </source>
</evidence>
<keyword evidence="7" id="KW-0131">Cell cycle</keyword>
<gene>
    <name evidence="10" type="ORF">RJT34_12215</name>
</gene>
<dbReference type="GO" id="GO:0000077">
    <property type="term" value="P:DNA damage checkpoint signaling"/>
    <property type="evidence" value="ECO:0007669"/>
    <property type="project" value="TreeGrafter"/>
</dbReference>
<evidence type="ECO:0000256" key="7">
    <source>
        <dbReference type="ARBA" id="ARBA00023306"/>
    </source>
</evidence>
<evidence type="ECO:0000256" key="1">
    <source>
        <dbReference type="ARBA" id="ARBA00004123"/>
    </source>
</evidence>
<feature type="region of interest" description="Disordered" evidence="8">
    <location>
        <begin position="59"/>
        <end position="96"/>
    </location>
</feature>
<dbReference type="GO" id="GO:0006281">
    <property type="term" value="P:DNA repair"/>
    <property type="evidence" value="ECO:0007669"/>
    <property type="project" value="InterPro"/>
</dbReference>
<evidence type="ECO:0000256" key="4">
    <source>
        <dbReference type="ARBA" id="ARBA00022763"/>
    </source>
</evidence>
<dbReference type="PANTHER" id="PTHR12172:SF4">
    <property type="entry name" value="NUCLEOSIDE TRIPHOSPHATE HYDROLASE SUPERFAMILY PROTEIN, PUTATIVE-RELATED"/>
    <property type="match status" value="1"/>
</dbReference>
<dbReference type="Gene3D" id="3.40.50.300">
    <property type="entry name" value="P-loop containing nucleotide triphosphate hydrolases"/>
    <property type="match status" value="1"/>
</dbReference>
<evidence type="ECO:0000256" key="6">
    <source>
        <dbReference type="ARBA" id="ARBA00023242"/>
    </source>
</evidence>
<comment type="similarity">
    <text evidence="2">Belongs to the rad17/RAD24 family.</text>
</comment>
<evidence type="ECO:0000256" key="3">
    <source>
        <dbReference type="ARBA" id="ARBA00022741"/>
    </source>
</evidence>
<dbReference type="GO" id="GO:0003689">
    <property type="term" value="F:DNA clamp loader activity"/>
    <property type="evidence" value="ECO:0007669"/>
    <property type="project" value="TreeGrafter"/>
</dbReference>
<dbReference type="InterPro" id="IPR027417">
    <property type="entry name" value="P-loop_NTPase"/>
</dbReference>
<sequence>MPLSALLHPPLTITLNFKSPNSFNHPQLFNSIQFPVMNEPCVLGTPKRREAGEVEQRCYSMPNITNNKRKSPGKRVTPRKRSSKNSTPKKNESDFISPCSAQKFDLRLEAKLSAEEDSRMFAGRKIHPFFSLWKVEKKIQQPVDSEHGLSTAKREDGRISCGPIHVFENVKDDSSPLDWKDWTFLGKTSTTDFDPKSSNSYALEGSVESLNFDNFLSAFKPSSASISQNALSYSDQLSIQPDNIMDISPAFSTVLANEQTICPLKTEDAKLDLEVGEASTSGQKGIFSKSETELLCRFLQESTRSYYHSCKVKAESSLWIHKYKPTKAIEVCGNDESVNFLRDWLQLWHEKHHGRKDSSNRAQSDMQDGDGYNCSDSDSALDDFNEEDSRQNILLIAGPVGSGKSAAVYACAQEQGFEVLELNASDCRNGAAVKQYFGDALGSHQCKRLLDKKVVKFPLSSALPNGKAAGEIDDGMIDLISISSDEAQSPSRTSLLHRKTLILVEDVDILFPEDRGCIAAIQHIARTAKGPIILTSNSKNGGLPDNFAKLHVAFTLPLPEVLLCHLYMICVTEEVNISPLLLEKFMQSCDGDIRKTIMQLQFWLQSEKYRKERKAQAQYGSLPFDLEACHQIIPKILPWNFPSELSKLIEKEVAKLITIMQENSCLQGLVNRELDTNERKNDLDGRQYVGTDFIESKGESIKSNISCTDCNEFESQYSAISDLSNCSGALVTASWQNGQRKLVMISSDSEDKNPNNGHSLSIHDEAYKRPFLEGNSESPCKFPLNQSYTSSSICQVVCPGLECSEEEQCKYLETAYDACLNETHKSFDISCFPGSISVPETTIQNGIGTKSGLTSGCLACPVEVSLNNDLTAVTYGISQCLAKLPQNSAPLVSAEIPESPKAVAQDFRDEKMETSTICNVIGECNLAFYKSKSKVVDSCPPMETNVVENLWKKLCVCQTDLRQHTYSEQLGAIHVAQLSSGLTNLISEADYLFHNHQQKQCGILEPPMSLSDEDTFSWYDEQLMMSTLAVHGFCLYAKHISGVASKLGCENTVDVTSEMLASTTNIMALGKLSRQDQTKGMSFYTKNQTNDTKRTSLFNVIQSIVPARSSLATRGLAFNEYLSSLRQISVSEGFRISQGVGKLRKRRTRGAQHYLSGGTMMSLEDISLLCEGDLYRMISSQYTGNMESNCT</sequence>
<dbReference type="GO" id="GO:0033314">
    <property type="term" value="P:mitotic DNA replication checkpoint signaling"/>
    <property type="evidence" value="ECO:0007669"/>
    <property type="project" value="TreeGrafter"/>
</dbReference>
<dbReference type="Pfam" id="PF00004">
    <property type="entry name" value="AAA"/>
    <property type="match status" value="1"/>
</dbReference>
<evidence type="ECO:0000259" key="9">
    <source>
        <dbReference type="Pfam" id="PF00004"/>
    </source>
</evidence>
<dbReference type="PANTHER" id="PTHR12172">
    <property type="entry name" value="CELL CYCLE CHECKPOINT PROTEIN RAD17"/>
    <property type="match status" value="1"/>
</dbReference>
<dbReference type="GO" id="GO:0003682">
    <property type="term" value="F:chromatin binding"/>
    <property type="evidence" value="ECO:0007669"/>
    <property type="project" value="TreeGrafter"/>
</dbReference>
<keyword evidence="6" id="KW-0539">Nucleus</keyword>
<dbReference type="FunFam" id="1.10.8.60:FF:000116">
    <property type="entry name" value="p-loop containing nucleoside triphosphate hydrolase superfamily protein"/>
    <property type="match status" value="1"/>
</dbReference>
<dbReference type="InterPro" id="IPR004582">
    <property type="entry name" value="Checkpoint_prot_Rad17_Rad24"/>
</dbReference>
<dbReference type="Proteomes" id="UP001359559">
    <property type="component" value="Unassembled WGS sequence"/>
</dbReference>
<dbReference type="GO" id="GO:0005634">
    <property type="term" value="C:nucleus"/>
    <property type="evidence" value="ECO:0007669"/>
    <property type="project" value="UniProtKB-SubCell"/>
</dbReference>
<dbReference type="FunFam" id="3.40.50.300:FF:001758">
    <property type="entry name" value="p-loop containing nucleoside triphosphate hydrolase superfamily protein"/>
    <property type="match status" value="1"/>
</dbReference>
<comment type="caution">
    <text evidence="10">The sequence shown here is derived from an EMBL/GenBank/DDBJ whole genome shotgun (WGS) entry which is preliminary data.</text>
</comment>
<organism evidence="10 11">
    <name type="scientific">Clitoria ternatea</name>
    <name type="common">Butterfly pea</name>
    <dbReference type="NCBI Taxonomy" id="43366"/>
    <lineage>
        <taxon>Eukaryota</taxon>
        <taxon>Viridiplantae</taxon>
        <taxon>Streptophyta</taxon>
        <taxon>Embryophyta</taxon>
        <taxon>Tracheophyta</taxon>
        <taxon>Spermatophyta</taxon>
        <taxon>Magnoliopsida</taxon>
        <taxon>eudicotyledons</taxon>
        <taxon>Gunneridae</taxon>
        <taxon>Pentapetalae</taxon>
        <taxon>rosids</taxon>
        <taxon>fabids</taxon>
        <taxon>Fabales</taxon>
        <taxon>Fabaceae</taxon>
        <taxon>Papilionoideae</taxon>
        <taxon>50 kb inversion clade</taxon>
        <taxon>NPAAA clade</taxon>
        <taxon>indigoferoid/millettioid clade</taxon>
        <taxon>Phaseoleae</taxon>
        <taxon>Clitoria</taxon>
    </lineage>
</organism>
<evidence type="ECO:0000256" key="2">
    <source>
        <dbReference type="ARBA" id="ARBA00006168"/>
    </source>
</evidence>
<evidence type="ECO:0000313" key="10">
    <source>
        <dbReference type="EMBL" id="KAK7301352.1"/>
    </source>
</evidence>
<dbReference type="GO" id="GO:0005524">
    <property type="term" value="F:ATP binding"/>
    <property type="evidence" value="ECO:0007669"/>
    <property type="project" value="UniProtKB-KW"/>
</dbReference>
<dbReference type="InterPro" id="IPR003959">
    <property type="entry name" value="ATPase_AAA_core"/>
</dbReference>
<keyword evidence="3" id="KW-0547">Nucleotide-binding</keyword>
<keyword evidence="4" id="KW-0227">DNA damage</keyword>
<accession>A0AAN9PL61</accession>
<feature type="compositionally biased region" description="Basic residues" evidence="8">
    <location>
        <begin position="67"/>
        <end position="83"/>
    </location>
</feature>
<reference evidence="10 11" key="1">
    <citation type="submission" date="2024-01" db="EMBL/GenBank/DDBJ databases">
        <title>The genomes of 5 underutilized Papilionoideae crops provide insights into root nodulation and disease resistance.</title>
        <authorList>
            <person name="Yuan L."/>
        </authorList>
    </citation>
    <scope>NUCLEOTIDE SEQUENCE [LARGE SCALE GENOMIC DNA]</scope>
    <source>
        <strain evidence="10">LY-2023</strain>
        <tissue evidence="10">Leaf</tissue>
    </source>
</reference>
<dbReference type="Gene3D" id="1.10.8.60">
    <property type="match status" value="1"/>
</dbReference>
<name>A0AAN9PL61_CLITE</name>
<protein>
    <recommendedName>
        <fullName evidence="9">ATPase AAA-type core domain-containing protein</fullName>
    </recommendedName>
</protein>
<comment type="subcellular location">
    <subcellularLocation>
        <location evidence="1">Nucleus</location>
    </subcellularLocation>
</comment>
<evidence type="ECO:0000313" key="11">
    <source>
        <dbReference type="Proteomes" id="UP001359559"/>
    </source>
</evidence>
<dbReference type="GO" id="GO:0016887">
    <property type="term" value="F:ATP hydrolysis activity"/>
    <property type="evidence" value="ECO:0007669"/>
    <property type="project" value="InterPro"/>
</dbReference>
<evidence type="ECO:0000256" key="5">
    <source>
        <dbReference type="ARBA" id="ARBA00022840"/>
    </source>
</evidence>
<feature type="domain" description="ATPase AAA-type core" evidence="9">
    <location>
        <begin position="394"/>
        <end position="437"/>
    </location>
</feature>
<proteinExistence type="inferred from homology"/>